<keyword evidence="2" id="KW-1185">Reference proteome</keyword>
<dbReference type="Proteomes" id="UP001055811">
    <property type="component" value="Linkage Group LG01"/>
</dbReference>
<evidence type="ECO:0000313" key="2">
    <source>
        <dbReference type="Proteomes" id="UP001055811"/>
    </source>
</evidence>
<protein>
    <submittedName>
        <fullName evidence="1">Uncharacterized protein</fullName>
    </submittedName>
</protein>
<sequence length="78" mass="8941">MPIISETLLKTNFRVLTIPTNLLLVATFRLPSINTTPQIRKKTQTHMFLTLDTLPHENKTLAVKYKNTNNTCLDDEKS</sequence>
<evidence type="ECO:0000313" key="1">
    <source>
        <dbReference type="EMBL" id="KAI3792839.1"/>
    </source>
</evidence>
<reference evidence="2" key="1">
    <citation type="journal article" date="2022" name="Mol. Ecol. Resour.">
        <title>The genomes of chicory, endive, great burdock and yacon provide insights into Asteraceae palaeo-polyploidization history and plant inulin production.</title>
        <authorList>
            <person name="Fan W."/>
            <person name="Wang S."/>
            <person name="Wang H."/>
            <person name="Wang A."/>
            <person name="Jiang F."/>
            <person name="Liu H."/>
            <person name="Zhao H."/>
            <person name="Xu D."/>
            <person name="Zhang Y."/>
        </authorList>
    </citation>
    <scope>NUCLEOTIDE SEQUENCE [LARGE SCALE GENOMIC DNA]</scope>
    <source>
        <strain evidence="2">cv. Punajuju</strain>
    </source>
</reference>
<comment type="caution">
    <text evidence="1">The sequence shown here is derived from an EMBL/GenBank/DDBJ whole genome shotgun (WGS) entry which is preliminary data.</text>
</comment>
<organism evidence="1 2">
    <name type="scientific">Cichorium intybus</name>
    <name type="common">Chicory</name>
    <dbReference type="NCBI Taxonomy" id="13427"/>
    <lineage>
        <taxon>Eukaryota</taxon>
        <taxon>Viridiplantae</taxon>
        <taxon>Streptophyta</taxon>
        <taxon>Embryophyta</taxon>
        <taxon>Tracheophyta</taxon>
        <taxon>Spermatophyta</taxon>
        <taxon>Magnoliopsida</taxon>
        <taxon>eudicotyledons</taxon>
        <taxon>Gunneridae</taxon>
        <taxon>Pentapetalae</taxon>
        <taxon>asterids</taxon>
        <taxon>campanulids</taxon>
        <taxon>Asterales</taxon>
        <taxon>Asteraceae</taxon>
        <taxon>Cichorioideae</taxon>
        <taxon>Cichorieae</taxon>
        <taxon>Cichoriinae</taxon>
        <taxon>Cichorium</taxon>
    </lineage>
</organism>
<reference evidence="1 2" key="2">
    <citation type="journal article" date="2022" name="Mol. Ecol. Resour.">
        <title>The genomes of chicory, endive, great burdock and yacon provide insights into Asteraceae paleo-polyploidization history and plant inulin production.</title>
        <authorList>
            <person name="Fan W."/>
            <person name="Wang S."/>
            <person name="Wang H."/>
            <person name="Wang A."/>
            <person name="Jiang F."/>
            <person name="Liu H."/>
            <person name="Zhao H."/>
            <person name="Xu D."/>
            <person name="Zhang Y."/>
        </authorList>
    </citation>
    <scope>NUCLEOTIDE SEQUENCE [LARGE SCALE GENOMIC DNA]</scope>
    <source>
        <strain evidence="2">cv. Punajuju</strain>
        <tissue evidence="1">Leaves</tissue>
    </source>
</reference>
<gene>
    <name evidence="1" type="ORF">L2E82_06730</name>
</gene>
<name>A0ACB9HAP0_CICIN</name>
<proteinExistence type="predicted"/>
<dbReference type="EMBL" id="CM042009">
    <property type="protein sequence ID" value="KAI3792839.1"/>
    <property type="molecule type" value="Genomic_DNA"/>
</dbReference>
<accession>A0ACB9HAP0</accession>